<evidence type="ECO:0000313" key="3">
    <source>
        <dbReference type="Proteomes" id="UP000515908"/>
    </source>
</evidence>
<reference evidence="2 3" key="1">
    <citation type="submission" date="2020-08" db="EMBL/GenBank/DDBJ databases">
        <authorList>
            <person name="Newling K."/>
            <person name="Davey J."/>
            <person name="Forrester S."/>
        </authorList>
    </citation>
    <scope>NUCLEOTIDE SEQUENCE [LARGE SCALE GENOMIC DNA]</scope>
    <source>
        <strain evidence="3">Crithidia deanei Carvalho (ATCC PRA-265)</strain>
    </source>
</reference>
<keyword evidence="3" id="KW-1185">Reference proteome</keyword>
<sequence length="895" mass="96540">MWLEEDRNSPYAQLSWNYNNNNNNADNNNNATNVGVLDKDVDSLIFLTKQYSTMGENNNNNNTIHTPLNKSLNNIGEENTNNNNNNNTKVGAGNMVPIFPVTETTTTPPSHHEADLLQTLLAERTEMIELLDVCLQEIPAEGEEKETPAATSNNTSSTVPSVPPGDDVAVVPATAEVEGEKAASPAESFDIYQWRQLLLAILNHLVCVERALYIERSKNASVVRGQLEGMVEDLRRRESEDLTNNNNTTNGNYNDTIQGATSYSSTSFLNLTNTGASEPKAPLLTPEADVKNTKEGNPIVGDAPPSTTAAANNTNTNNDEAEKRQQHKKKEKELLQCLEDTLSAALSTATWVMLRNVIHQHLKKIENARYRSKIIADKSPSPDAAETTITTDTTKTTGVPSTTGRKPWQQDELIMVDWRVVVSEVKELLGFVEDNISQCIICAALIRDDGRELLSCMLQQPKPRYILQSLLGKSAREPMAPPPATTATPAVPVVKTCVTNRLANSTSSSGSSAGNTSGASSTSSSAGNSPKVVPGAAPLQPTSLVLGTPTSAPLSVAATPNKAAAIEEDVVLDDLLEHLQFIYTEGVSKTFQLYLEETLFSLDRLVDEDEESSNNNTTENPAVFSYNSFMQEDEEVGSATDRSSSHCSPSRVSRQEGRPSAGERPTIKTNPPPGVTSPTPAEEEKRPLPSIITQLNDPRMFCQLATAFFFCSDSWSSSSRMNLFQSLSEGIGAHMVREIVPGKRSKANTAQVSRAATPASGVMAPSSPASGKAAAAPIAPAQKTQLSPTTTITNVTSQPLNTWRSATTPNNTTNNGSRSHTPINNVVGTPVLGATPSNTEGDFKVLQHSHSNVSSTFTVPRQDSANPLNSAMVAAMYREAFNRSTGLRRRTTTTM</sequence>
<dbReference type="VEuPathDB" id="TriTrypDB:ADEAN_000516300"/>
<accession>A0A7G2CG53</accession>
<dbReference type="PANTHER" id="PTHR42264">
    <property type="entry name" value="EPHRIN_REC_LIKE DOMAIN-CONTAINING PROTEIN"/>
    <property type="match status" value="1"/>
</dbReference>
<proteinExistence type="predicted"/>
<feature type="compositionally biased region" description="Low complexity" evidence="1">
    <location>
        <begin position="307"/>
        <end position="318"/>
    </location>
</feature>
<feature type="region of interest" description="Disordered" evidence="1">
    <location>
        <begin position="291"/>
        <end position="328"/>
    </location>
</feature>
<dbReference type="Proteomes" id="UP000515908">
    <property type="component" value="Chromosome 09"/>
</dbReference>
<feature type="region of interest" description="Disordered" evidence="1">
    <location>
        <begin position="742"/>
        <end position="768"/>
    </location>
</feature>
<dbReference type="AlphaFoldDB" id="A0A7G2CG53"/>
<feature type="compositionally biased region" description="Low complexity" evidence="1">
    <location>
        <begin position="387"/>
        <end position="403"/>
    </location>
</feature>
<name>A0A7G2CG53_9TRYP</name>
<evidence type="ECO:0000313" key="2">
    <source>
        <dbReference type="EMBL" id="CAD2217683.1"/>
    </source>
</evidence>
<feature type="region of interest" description="Disordered" evidence="1">
    <location>
        <begin position="633"/>
        <end position="687"/>
    </location>
</feature>
<protein>
    <submittedName>
        <fullName evidence="2">Uncharacterized protein</fullName>
    </submittedName>
</protein>
<feature type="region of interest" description="Disordered" evidence="1">
    <location>
        <begin position="142"/>
        <end position="168"/>
    </location>
</feature>
<feature type="compositionally biased region" description="Low complexity" evidence="1">
    <location>
        <begin position="504"/>
        <end position="529"/>
    </location>
</feature>
<evidence type="ECO:0000256" key="1">
    <source>
        <dbReference type="SAM" id="MobiDB-lite"/>
    </source>
</evidence>
<feature type="region of interest" description="Disordered" evidence="1">
    <location>
        <begin position="801"/>
        <end position="825"/>
    </location>
</feature>
<dbReference type="EMBL" id="LR877153">
    <property type="protein sequence ID" value="CAD2217683.1"/>
    <property type="molecule type" value="Genomic_DNA"/>
</dbReference>
<feature type="region of interest" description="Disordered" evidence="1">
    <location>
        <begin position="379"/>
        <end position="406"/>
    </location>
</feature>
<feature type="compositionally biased region" description="Low complexity" evidence="1">
    <location>
        <begin position="148"/>
        <end position="168"/>
    </location>
</feature>
<organism evidence="2 3">
    <name type="scientific">Angomonas deanei</name>
    <dbReference type="NCBI Taxonomy" id="59799"/>
    <lineage>
        <taxon>Eukaryota</taxon>
        <taxon>Discoba</taxon>
        <taxon>Euglenozoa</taxon>
        <taxon>Kinetoplastea</taxon>
        <taxon>Metakinetoplastina</taxon>
        <taxon>Trypanosomatida</taxon>
        <taxon>Trypanosomatidae</taxon>
        <taxon>Strigomonadinae</taxon>
        <taxon>Angomonas</taxon>
    </lineage>
</organism>
<feature type="region of interest" description="Disordered" evidence="1">
    <location>
        <begin position="504"/>
        <end position="536"/>
    </location>
</feature>
<gene>
    <name evidence="2" type="ORF">ADEAN_000516300</name>
</gene>